<reference evidence="4 5" key="1">
    <citation type="submission" date="2017-03" db="EMBL/GenBank/DDBJ databases">
        <title>Whole genome sequences of fourteen strains of Bradyrhizobium canariense and one strain of Bradyrhizobium japonicum isolated from Lupinus (Papilionoideae: Genisteae) species in Algeria.</title>
        <authorList>
            <person name="Crovadore J."/>
            <person name="Chekireb D."/>
            <person name="Brachmann A."/>
            <person name="Chablais R."/>
            <person name="Cochard B."/>
            <person name="Lefort F."/>
        </authorList>
    </citation>
    <scope>NUCLEOTIDE SEQUENCE [LARGE SCALE GENOMIC DNA]</scope>
    <source>
        <strain evidence="2 4">UBMA195</strain>
        <strain evidence="3 5">UBMAN05</strain>
    </source>
</reference>
<comment type="caution">
    <text evidence="2">The sequence shown here is derived from an EMBL/GenBank/DDBJ whole genome shotgun (WGS) entry which is preliminary data.</text>
</comment>
<keyword evidence="5" id="KW-1185">Reference proteome</keyword>
<dbReference type="Proteomes" id="UP000193553">
    <property type="component" value="Unassembled WGS sequence"/>
</dbReference>
<evidence type="ECO:0000313" key="5">
    <source>
        <dbReference type="Proteomes" id="UP000193884"/>
    </source>
</evidence>
<evidence type="ECO:0000313" key="2">
    <source>
        <dbReference type="EMBL" id="OSJ04327.1"/>
    </source>
</evidence>
<name>A0A1X3FAX9_9BRAD</name>
<gene>
    <name evidence="3" type="ORF">BST63_25555</name>
    <name evidence="2" type="ORF">BSZ18_30365</name>
</gene>
<dbReference type="AlphaFoldDB" id="A0A1X3FAX9"/>
<dbReference type="RefSeq" id="WP_018457565.1">
    <property type="nucleotide sequence ID" value="NZ_JAFBBN010000001.1"/>
</dbReference>
<dbReference type="Proteomes" id="UP000193884">
    <property type="component" value="Unassembled WGS sequence"/>
</dbReference>
<evidence type="ECO:0008006" key="6">
    <source>
        <dbReference type="Google" id="ProtNLM"/>
    </source>
</evidence>
<feature type="region of interest" description="Disordered" evidence="1">
    <location>
        <begin position="137"/>
        <end position="158"/>
    </location>
</feature>
<accession>A0A1X3FAX9</accession>
<proteinExistence type="predicted"/>
<dbReference type="Pfam" id="PF12616">
    <property type="entry name" value="DUF3775"/>
    <property type="match status" value="1"/>
</dbReference>
<evidence type="ECO:0000313" key="4">
    <source>
        <dbReference type="Proteomes" id="UP000193553"/>
    </source>
</evidence>
<protein>
    <recommendedName>
        <fullName evidence="6">DUF3775 domain-containing protein</fullName>
    </recommendedName>
</protein>
<dbReference type="EMBL" id="NAFK01000171">
    <property type="protein sequence ID" value="OSJ24610.1"/>
    <property type="molecule type" value="Genomic_DNA"/>
</dbReference>
<sequence>MPELAISAEKVAFIIEKAREFDVKQADSDPDSGSNATDDDAVDVLEDDGSDPVVNELGSFIVAMNEDEQIDLVALTWLGRGDGTIDDWDDLRARAVEARAEYRSPRRETAHYLLGEPMLGDLLADGLDEFGVDWTDGDLVADSSAPSQRDEDEITKQR</sequence>
<dbReference type="InterPro" id="IPR022254">
    <property type="entry name" value="DUF3775"/>
</dbReference>
<dbReference type="EMBL" id="NAFI01000185">
    <property type="protein sequence ID" value="OSJ04327.1"/>
    <property type="molecule type" value="Genomic_DNA"/>
</dbReference>
<evidence type="ECO:0000313" key="3">
    <source>
        <dbReference type="EMBL" id="OSJ24610.1"/>
    </source>
</evidence>
<dbReference type="OrthoDB" id="5641374at2"/>
<organism evidence="2 4">
    <name type="scientific">Bradyrhizobium canariense</name>
    <dbReference type="NCBI Taxonomy" id="255045"/>
    <lineage>
        <taxon>Bacteria</taxon>
        <taxon>Pseudomonadati</taxon>
        <taxon>Pseudomonadota</taxon>
        <taxon>Alphaproteobacteria</taxon>
        <taxon>Hyphomicrobiales</taxon>
        <taxon>Nitrobacteraceae</taxon>
        <taxon>Bradyrhizobium</taxon>
    </lineage>
</organism>
<evidence type="ECO:0000256" key="1">
    <source>
        <dbReference type="SAM" id="MobiDB-lite"/>
    </source>
</evidence>
<feature type="compositionally biased region" description="Acidic residues" evidence="1">
    <location>
        <begin position="37"/>
        <end position="49"/>
    </location>
</feature>
<feature type="region of interest" description="Disordered" evidence="1">
    <location>
        <begin position="24"/>
        <end position="49"/>
    </location>
</feature>